<dbReference type="Pfam" id="PF00389">
    <property type="entry name" value="2-Hacid_dh"/>
    <property type="match status" value="1"/>
</dbReference>
<dbReference type="PROSITE" id="PS00065">
    <property type="entry name" value="D_2_HYDROXYACID_DH_1"/>
    <property type="match status" value="1"/>
</dbReference>
<dbReference type="PROSITE" id="PS00671">
    <property type="entry name" value="D_2_HYDROXYACID_DH_3"/>
    <property type="match status" value="1"/>
</dbReference>
<dbReference type="InterPro" id="IPR050223">
    <property type="entry name" value="D-isomer_2-hydroxyacid_DH"/>
</dbReference>
<dbReference type="CDD" id="cd05301">
    <property type="entry name" value="GDH"/>
    <property type="match status" value="1"/>
</dbReference>
<dbReference type="GO" id="GO:0051287">
    <property type="term" value="F:NAD binding"/>
    <property type="evidence" value="ECO:0007669"/>
    <property type="project" value="InterPro"/>
</dbReference>
<dbReference type="GO" id="GO:0005829">
    <property type="term" value="C:cytosol"/>
    <property type="evidence" value="ECO:0007669"/>
    <property type="project" value="TreeGrafter"/>
</dbReference>
<dbReference type="InterPro" id="IPR029752">
    <property type="entry name" value="D-isomer_DH_CS1"/>
</dbReference>
<dbReference type="InterPro" id="IPR029753">
    <property type="entry name" value="D-isomer_DH_CS"/>
</dbReference>
<accession>A0A1G2B4S6</accession>
<evidence type="ECO:0008006" key="9">
    <source>
        <dbReference type="Google" id="ProtNLM"/>
    </source>
</evidence>
<dbReference type="Pfam" id="PF02826">
    <property type="entry name" value="2-Hacid_dh_C"/>
    <property type="match status" value="1"/>
</dbReference>
<comment type="similarity">
    <text evidence="1 4">Belongs to the D-isomer specific 2-hydroxyacid dehydrogenase family.</text>
</comment>
<dbReference type="Proteomes" id="UP000176952">
    <property type="component" value="Unassembled WGS sequence"/>
</dbReference>
<dbReference type="SUPFAM" id="SSF52283">
    <property type="entry name" value="Formate/glycerate dehydrogenase catalytic domain-like"/>
    <property type="match status" value="1"/>
</dbReference>
<dbReference type="InterPro" id="IPR006139">
    <property type="entry name" value="D-isomer_2_OHA_DH_cat_dom"/>
</dbReference>
<dbReference type="InterPro" id="IPR036291">
    <property type="entry name" value="NAD(P)-bd_dom_sf"/>
</dbReference>
<dbReference type="AlphaFoldDB" id="A0A1G2B4S6"/>
<evidence type="ECO:0000256" key="2">
    <source>
        <dbReference type="ARBA" id="ARBA00023002"/>
    </source>
</evidence>
<dbReference type="SUPFAM" id="SSF51735">
    <property type="entry name" value="NAD(P)-binding Rossmann-fold domains"/>
    <property type="match status" value="1"/>
</dbReference>
<evidence type="ECO:0000313" key="8">
    <source>
        <dbReference type="Proteomes" id="UP000176952"/>
    </source>
</evidence>
<gene>
    <name evidence="7" type="ORF">A3F54_05025</name>
</gene>
<dbReference type="GO" id="GO:0030267">
    <property type="term" value="F:glyoxylate reductase (NADPH) activity"/>
    <property type="evidence" value="ECO:0007669"/>
    <property type="project" value="TreeGrafter"/>
</dbReference>
<evidence type="ECO:0000256" key="3">
    <source>
        <dbReference type="ARBA" id="ARBA00023027"/>
    </source>
</evidence>
<evidence type="ECO:0000256" key="4">
    <source>
        <dbReference type="RuleBase" id="RU003719"/>
    </source>
</evidence>
<evidence type="ECO:0000259" key="5">
    <source>
        <dbReference type="Pfam" id="PF00389"/>
    </source>
</evidence>
<evidence type="ECO:0000256" key="1">
    <source>
        <dbReference type="ARBA" id="ARBA00005854"/>
    </source>
</evidence>
<dbReference type="PANTHER" id="PTHR10996">
    <property type="entry name" value="2-HYDROXYACID DEHYDROGENASE-RELATED"/>
    <property type="match status" value="1"/>
</dbReference>
<evidence type="ECO:0000313" key="7">
    <source>
        <dbReference type="EMBL" id="OGY83716.1"/>
    </source>
</evidence>
<dbReference type="PROSITE" id="PS00670">
    <property type="entry name" value="D_2_HYDROXYACID_DH_2"/>
    <property type="match status" value="1"/>
</dbReference>
<dbReference type="GO" id="GO:0016618">
    <property type="term" value="F:hydroxypyruvate reductase [NAD(P)H] activity"/>
    <property type="evidence" value="ECO:0007669"/>
    <property type="project" value="TreeGrafter"/>
</dbReference>
<dbReference type="STRING" id="1798542.A3F54_05025"/>
<feature type="domain" description="D-isomer specific 2-hydroxyacid dehydrogenase NAD-binding" evidence="6">
    <location>
        <begin position="114"/>
        <end position="292"/>
    </location>
</feature>
<evidence type="ECO:0000259" key="6">
    <source>
        <dbReference type="Pfam" id="PF02826"/>
    </source>
</evidence>
<proteinExistence type="inferred from homology"/>
<protein>
    <recommendedName>
        <fullName evidence="9">D-glycerate dehydrogenase</fullName>
    </recommendedName>
</protein>
<dbReference type="Gene3D" id="3.40.50.720">
    <property type="entry name" value="NAD(P)-binding Rossmann-like Domain"/>
    <property type="match status" value="2"/>
</dbReference>
<dbReference type="InterPro" id="IPR006140">
    <property type="entry name" value="D-isomer_DH_NAD-bd"/>
</dbReference>
<keyword evidence="3" id="KW-0520">NAD</keyword>
<feature type="domain" description="D-isomer specific 2-hydroxyacid dehydrogenase catalytic" evidence="5">
    <location>
        <begin position="10"/>
        <end position="323"/>
    </location>
</feature>
<dbReference type="FunFam" id="3.40.50.720:FF:000203">
    <property type="entry name" value="D-3-phosphoglycerate dehydrogenase (SerA)"/>
    <property type="match status" value="1"/>
</dbReference>
<dbReference type="PANTHER" id="PTHR10996:SF178">
    <property type="entry name" value="2-HYDROXYACID DEHYDROGENASE YGL185C-RELATED"/>
    <property type="match status" value="1"/>
</dbReference>
<organism evidence="7 8">
    <name type="scientific">Candidatus Kerfeldbacteria bacterium RIFCSPHIGHO2_12_FULL_48_17</name>
    <dbReference type="NCBI Taxonomy" id="1798542"/>
    <lineage>
        <taxon>Bacteria</taxon>
        <taxon>Candidatus Kerfeldiibacteriota</taxon>
    </lineage>
</organism>
<sequence>MFKQKKKYSVFVTRAIPEAGLQLLRKHANVRVWNQTSPIPGKELYREAARADGLFTLLTEKIDKKFLRANKHLKIVANYAVGFDNIDVPAATALGIPVTNTPGVLNEAVAEHALTLMCAISRRIVEADRYVRSGKYHSWQSMLFLGADFFGKNLGIVGLGRIGISLARRAAQGLGMKILYTDPRPNREFERHYDAEFVKLPELLRRSDFVSLHVPLLPSTRHLISAKQFAMMKPTAYLINTSRGPVVDEKALVRALKKRLIAGAAIDVFEKEPRLAPGLTKLDNIILTPHIASATVTARDNMSLVAAQSILDVFSGHRPKSLVDPAVWRKFLAARPVS</sequence>
<dbReference type="EMBL" id="MHKD01000019">
    <property type="protein sequence ID" value="OGY83716.1"/>
    <property type="molecule type" value="Genomic_DNA"/>
</dbReference>
<reference evidence="7 8" key="1">
    <citation type="journal article" date="2016" name="Nat. Commun.">
        <title>Thousands of microbial genomes shed light on interconnected biogeochemical processes in an aquifer system.</title>
        <authorList>
            <person name="Anantharaman K."/>
            <person name="Brown C.T."/>
            <person name="Hug L.A."/>
            <person name="Sharon I."/>
            <person name="Castelle C.J."/>
            <person name="Probst A.J."/>
            <person name="Thomas B.C."/>
            <person name="Singh A."/>
            <person name="Wilkins M.J."/>
            <person name="Karaoz U."/>
            <person name="Brodie E.L."/>
            <person name="Williams K.H."/>
            <person name="Hubbard S.S."/>
            <person name="Banfield J.F."/>
        </authorList>
    </citation>
    <scope>NUCLEOTIDE SEQUENCE [LARGE SCALE GENOMIC DNA]</scope>
</reference>
<keyword evidence="2 4" id="KW-0560">Oxidoreductase</keyword>
<name>A0A1G2B4S6_9BACT</name>
<comment type="caution">
    <text evidence="7">The sequence shown here is derived from an EMBL/GenBank/DDBJ whole genome shotgun (WGS) entry which is preliminary data.</text>
</comment>